<dbReference type="InterPro" id="IPR038672">
    <property type="entry name" value="CpcT/CpeT_sf"/>
</dbReference>
<feature type="signal peptide" evidence="1">
    <location>
        <begin position="1"/>
        <end position="19"/>
    </location>
</feature>
<dbReference type="AlphaFoldDB" id="A0A8S3ZW05"/>
<evidence type="ECO:0008006" key="4">
    <source>
        <dbReference type="Google" id="ProtNLM"/>
    </source>
</evidence>
<dbReference type="GO" id="GO:0016829">
    <property type="term" value="F:lyase activity"/>
    <property type="evidence" value="ECO:0007669"/>
    <property type="project" value="InterPro"/>
</dbReference>
<dbReference type="Gene3D" id="2.40.128.590">
    <property type="entry name" value="CpcT/CpeT domain"/>
    <property type="match status" value="1"/>
</dbReference>
<evidence type="ECO:0000313" key="2">
    <source>
        <dbReference type="EMBL" id="CAG5132152.1"/>
    </source>
</evidence>
<proteinExistence type="predicted"/>
<evidence type="ECO:0000256" key="1">
    <source>
        <dbReference type="SAM" id="SignalP"/>
    </source>
</evidence>
<comment type="caution">
    <text evidence="2">The sequence shown here is derived from an EMBL/GenBank/DDBJ whole genome shotgun (WGS) entry which is preliminary data.</text>
</comment>
<name>A0A8S3ZW05_9EUPU</name>
<accession>A0A8S3ZW05</accession>
<dbReference type="Pfam" id="PF06206">
    <property type="entry name" value="CpeT"/>
    <property type="match status" value="1"/>
</dbReference>
<dbReference type="InterPro" id="IPR010404">
    <property type="entry name" value="CpcT/CpeT"/>
</dbReference>
<protein>
    <recommendedName>
        <fullName evidence="4">Secreted protein</fullName>
    </recommendedName>
</protein>
<gene>
    <name evidence="2" type="ORF">CUNI_LOCUS17710</name>
</gene>
<organism evidence="2 3">
    <name type="scientific">Candidula unifasciata</name>
    <dbReference type="NCBI Taxonomy" id="100452"/>
    <lineage>
        <taxon>Eukaryota</taxon>
        <taxon>Metazoa</taxon>
        <taxon>Spiralia</taxon>
        <taxon>Lophotrochozoa</taxon>
        <taxon>Mollusca</taxon>
        <taxon>Gastropoda</taxon>
        <taxon>Heterobranchia</taxon>
        <taxon>Euthyneura</taxon>
        <taxon>Panpulmonata</taxon>
        <taxon>Eupulmonata</taxon>
        <taxon>Stylommatophora</taxon>
        <taxon>Helicina</taxon>
        <taxon>Helicoidea</taxon>
        <taxon>Geomitridae</taxon>
        <taxon>Candidula</taxon>
    </lineage>
</organism>
<dbReference type="EMBL" id="CAJHNH020005112">
    <property type="protein sequence ID" value="CAG5132152.1"/>
    <property type="molecule type" value="Genomic_DNA"/>
</dbReference>
<keyword evidence="3" id="KW-1185">Reference proteome</keyword>
<dbReference type="Proteomes" id="UP000678393">
    <property type="component" value="Unassembled WGS sequence"/>
</dbReference>
<feature type="chain" id="PRO_5035771329" description="Secreted protein" evidence="1">
    <location>
        <begin position="20"/>
        <end position="214"/>
    </location>
</feature>
<keyword evidence="1" id="KW-0732">Signal</keyword>
<reference evidence="2" key="1">
    <citation type="submission" date="2021-04" db="EMBL/GenBank/DDBJ databases">
        <authorList>
            <consortium name="Molecular Ecology Group"/>
        </authorList>
    </citation>
    <scope>NUCLEOTIDE SEQUENCE</scope>
</reference>
<evidence type="ECO:0000313" key="3">
    <source>
        <dbReference type="Proteomes" id="UP000678393"/>
    </source>
</evidence>
<sequence>MRSVLILVLYWSAVVQTTAEELSKNVLDFLTYATGDFDNKVQVHLKGQEYDLIQSRARRVHVPSLEPNITLFIEQATSGVIKFFNLGIVTEGPGNTVSMKLYNFTDYSDIKFGSYDLDKISQVKPEQLQSDDKCVASFEIWGKGLMVAVYPNCRYTENGEHPNMLITYACDFVTVTYPPNTGQKHTAAPYVFQHKSTGEPLEGAPNDYISPCDN</sequence>